<dbReference type="PANTHER" id="PTHR43084">
    <property type="entry name" value="PERSULFIDE DIOXYGENASE ETHE1"/>
    <property type="match status" value="1"/>
</dbReference>
<dbReference type="GO" id="GO:0050313">
    <property type="term" value="F:sulfur dioxygenase activity"/>
    <property type="evidence" value="ECO:0007669"/>
    <property type="project" value="InterPro"/>
</dbReference>
<evidence type="ECO:0000256" key="1">
    <source>
        <dbReference type="ARBA" id="ARBA00022723"/>
    </source>
</evidence>
<dbReference type="RefSeq" id="WP_215873273.1">
    <property type="nucleotide sequence ID" value="NZ_JAAXYO010000192.1"/>
</dbReference>
<dbReference type="AlphaFoldDB" id="A0AAE3CL54"/>
<protein>
    <submittedName>
        <fullName evidence="3">MBL fold metallo-hydrolase</fullName>
    </submittedName>
</protein>
<keyword evidence="4" id="KW-1185">Reference proteome</keyword>
<name>A0AAE3CL54_9PROT</name>
<dbReference type="GO" id="GO:0006749">
    <property type="term" value="P:glutathione metabolic process"/>
    <property type="evidence" value="ECO:0007669"/>
    <property type="project" value="InterPro"/>
</dbReference>
<evidence type="ECO:0000259" key="2">
    <source>
        <dbReference type="SMART" id="SM00849"/>
    </source>
</evidence>
<evidence type="ECO:0000313" key="4">
    <source>
        <dbReference type="Proteomes" id="UP001197378"/>
    </source>
</evidence>
<dbReference type="PANTHER" id="PTHR43084:SF1">
    <property type="entry name" value="PERSULFIDE DIOXYGENASE ETHE1, MITOCHONDRIAL"/>
    <property type="match status" value="1"/>
</dbReference>
<dbReference type="Pfam" id="PF00753">
    <property type="entry name" value="Lactamase_B"/>
    <property type="match status" value="1"/>
</dbReference>
<dbReference type="InterPro" id="IPR036866">
    <property type="entry name" value="RibonucZ/Hydroxyglut_hydro"/>
</dbReference>
<dbReference type="GO" id="GO:0046872">
    <property type="term" value="F:metal ion binding"/>
    <property type="evidence" value="ECO:0007669"/>
    <property type="project" value="UniProtKB-KW"/>
</dbReference>
<evidence type="ECO:0000313" key="3">
    <source>
        <dbReference type="EMBL" id="MBU2789260.1"/>
    </source>
</evidence>
<proteinExistence type="predicted"/>
<keyword evidence="1" id="KW-0479">Metal-binding</keyword>
<comment type="caution">
    <text evidence="3">The sequence shown here is derived from an EMBL/GenBank/DDBJ whole genome shotgun (WGS) entry which is preliminary data.</text>
</comment>
<reference evidence="3" key="1">
    <citation type="journal article" date="2021" name="ISME J.">
        <title>Genomic evolution of the class Acidithiobacillia: deep-branching Proteobacteria living in extreme acidic conditions.</title>
        <authorList>
            <person name="Moya-Beltran A."/>
            <person name="Beard S."/>
            <person name="Rojas-Villalobos C."/>
            <person name="Issotta F."/>
            <person name="Gallardo Y."/>
            <person name="Ulloa R."/>
            <person name="Giaveno A."/>
            <person name="Degli Esposti M."/>
            <person name="Johnson D.B."/>
            <person name="Quatrini R."/>
        </authorList>
    </citation>
    <scope>NUCLEOTIDE SEQUENCE</scope>
    <source>
        <strain evidence="3">VAN18-1</strain>
    </source>
</reference>
<feature type="domain" description="Metallo-beta-lactamase" evidence="2">
    <location>
        <begin position="11"/>
        <end position="183"/>
    </location>
</feature>
<dbReference type="CDD" id="cd07724">
    <property type="entry name" value="POD-like_MBL-fold"/>
    <property type="match status" value="1"/>
</dbReference>
<dbReference type="InterPro" id="IPR044528">
    <property type="entry name" value="POD-like_MBL-fold"/>
</dbReference>
<dbReference type="InterPro" id="IPR051682">
    <property type="entry name" value="Mito_Persulfide_Diox"/>
</dbReference>
<dbReference type="SMART" id="SM00849">
    <property type="entry name" value="Lactamase_B"/>
    <property type="match status" value="1"/>
</dbReference>
<dbReference type="GO" id="GO:0070813">
    <property type="term" value="P:hydrogen sulfide metabolic process"/>
    <property type="evidence" value="ECO:0007669"/>
    <property type="project" value="TreeGrafter"/>
</dbReference>
<gene>
    <name evidence="3" type="ORF">HFQ13_13800</name>
</gene>
<dbReference type="Proteomes" id="UP001197378">
    <property type="component" value="Unassembled WGS sequence"/>
</dbReference>
<dbReference type="EMBL" id="JAAXYO010000192">
    <property type="protein sequence ID" value="MBU2789260.1"/>
    <property type="molecule type" value="Genomic_DNA"/>
</dbReference>
<dbReference type="SUPFAM" id="SSF56281">
    <property type="entry name" value="Metallo-hydrolase/oxidoreductase"/>
    <property type="match status" value="1"/>
</dbReference>
<dbReference type="Gene3D" id="3.60.15.10">
    <property type="entry name" value="Ribonuclease Z/Hydroxyacylglutathione hydrolase-like"/>
    <property type="match status" value="1"/>
</dbReference>
<organism evidence="3 4">
    <name type="scientific">Igneacidithiobacillus copahuensis</name>
    <dbReference type="NCBI Taxonomy" id="2724909"/>
    <lineage>
        <taxon>Bacteria</taxon>
        <taxon>Pseudomonadati</taxon>
        <taxon>Pseudomonadota</taxon>
        <taxon>Acidithiobacillia</taxon>
        <taxon>Acidithiobacillales</taxon>
        <taxon>Acidithiobacillaceae</taxon>
        <taxon>Igneacidithiobacillus</taxon>
    </lineage>
</organism>
<sequence length="245" mass="26465">MFFQQRGGADGTQSYFYGCGGKGFAVAVDVVAGDEDWFLQQAEQKGVRISYVIDTHLHADHLSGGRQLAQQVGAPYCLHDSDQDLANFPIRALHDGEVLETGNVQTKILHTPGHTQDSICLLVTDQRRGPEPWFLLTGDTLFVGAVGRPDLGGTPEEMAALLYESLQNKILPLADTIEIYPGHAAGSVCGAGLSGKASSTLAFEKRWDPYLQMDRASFVRELVASIPPRPAQMEQIVAANLGRAA</sequence>
<accession>A0AAE3CL54</accession>
<dbReference type="InterPro" id="IPR001279">
    <property type="entry name" value="Metallo-B-lactamas"/>
</dbReference>